<feature type="region of interest" description="Disordered" evidence="3">
    <location>
        <begin position="27"/>
        <end position="130"/>
    </location>
</feature>
<feature type="compositionally biased region" description="Low complexity" evidence="3">
    <location>
        <begin position="32"/>
        <end position="41"/>
    </location>
</feature>
<dbReference type="PANTHER" id="PTHR13620:SF104">
    <property type="entry name" value="EXONUCLEASE 3'-5' DOMAIN-CONTAINING PROTEIN 2"/>
    <property type="match status" value="1"/>
</dbReference>
<keyword evidence="2" id="KW-0378">Hydrolase</keyword>
<dbReference type="STRING" id="4999.A0A1Y1U757"/>
<feature type="compositionally biased region" description="Polar residues" evidence="3">
    <location>
        <begin position="73"/>
        <end position="87"/>
    </location>
</feature>
<feature type="region of interest" description="Disordered" evidence="3">
    <location>
        <begin position="169"/>
        <end position="201"/>
    </location>
</feature>
<evidence type="ECO:0000313" key="6">
    <source>
        <dbReference type="Proteomes" id="UP000193218"/>
    </source>
</evidence>
<dbReference type="Proteomes" id="UP000193218">
    <property type="component" value="Unassembled WGS sequence"/>
</dbReference>
<dbReference type="InterPro" id="IPR002562">
    <property type="entry name" value="3'-5'_exonuclease_dom"/>
</dbReference>
<evidence type="ECO:0000256" key="3">
    <source>
        <dbReference type="SAM" id="MobiDB-lite"/>
    </source>
</evidence>
<reference evidence="5 6" key="1">
    <citation type="submission" date="2017-03" db="EMBL/GenBank/DDBJ databases">
        <title>Widespread Adenine N6-methylation of Active Genes in Fungi.</title>
        <authorList>
            <consortium name="DOE Joint Genome Institute"/>
            <person name="Mondo S.J."/>
            <person name="Dannebaum R.O."/>
            <person name="Kuo R.C."/>
            <person name="Louie K.B."/>
            <person name="Bewick A.J."/>
            <person name="Labutti K."/>
            <person name="Haridas S."/>
            <person name="Kuo A."/>
            <person name="Salamov A."/>
            <person name="Ahrendt S.R."/>
            <person name="Lau R."/>
            <person name="Bowen B.P."/>
            <person name="Lipzen A."/>
            <person name="Sullivan W."/>
            <person name="Andreopoulos W.B."/>
            <person name="Clum A."/>
            <person name="Lindquist E."/>
            <person name="Daum C."/>
            <person name="Northen T.R."/>
            <person name="Ramamoorthy G."/>
            <person name="Schmitz R.J."/>
            <person name="Gryganskyi A."/>
            <person name="Culley D."/>
            <person name="Magnuson J."/>
            <person name="James T.Y."/>
            <person name="O'Malley M.A."/>
            <person name="Stajich J.E."/>
            <person name="Spatafora J.W."/>
            <person name="Visel A."/>
            <person name="Grigoriev I.V."/>
        </authorList>
    </citation>
    <scope>NUCLEOTIDE SEQUENCE [LARGE SCALE GENOMIC DNA]</scope>
    <source>
        <strain evidence="5 6">NRRL Y-17943</strain>
    </source>
</reference>
<gene>
    <name evidence="5" type="ORF">BD324DRAFT_638823</name>
</gene>
<dbReference type="Gene3D" id="3.30.420.10">
    <property type="entry name" value="Ribonuclease H-like superfamily/Ribonuclease H"/>
    <property type="match status" value="1"/>
</dbReference>
<dbReference type="InterPro" id="IPR036397">
    <property type="entry name" value="RNaseH_sf"/>
</dbReference>
<dbReference type="Pfam" id="PF01612">
    <property type="entry name" value="DNA_pol_A_exo1"/>
    <property type="match status" value="1"/>
</dbReference>
<keyword evidence="6" id="KW-1185">Reference proteome</keyword>
<dbReference type="PANTHER" id="PTHR13620">
    <property type="entry name" value="3-5 EXONUCLEASE"/>
    <property type="match status" value="1"/>
</dbReference>
<dbReference type="InterPro" id="IPR012337">
    <property type="entry name" value="RNaseH-like_sf"/>
</dbReference>
<organism evidence="5 6">
    <name type="scientific">Kockovaella imperatae</name>
    <dbReference type="NCBI Taxonomy" id="4999"/>
    <lineage>
        <taxon>Eukaryota</taxon>
        <taxon>Fungi</taxon>
        <taxon>Dikarya</taxon>
        <taxon>Basidiomycota</taxon>
        <taxon>Agaricomycotina</taxon>
        <taxon>Tremellomycetes</taxon>
        <taxon>Tremellales</taxon>
        <taxon>Cuniculitremaceae</taxon>
        <taxon>Kockovaella</taxon>
    </lineage>
</organism>
<dbReference type="CDD" id="cd06141">
    <property type="entry name" value="WRN_exo"/>
    <property type="match status" value="1"/>
</dbReference>
<dbReference type="GO" id="GO:0005634">
    <property type="term" value="C:nucleus"/>
    <property type="evidence" value="ECO:0007669"/>
    <property type="project" value="TreeGrafter"/>
</dbReference>
<feature type="compositionally biased region" description="Polar residues" evidence="3">
    <location>
        <begin position="42"/>
        <end position="56"/>
    </location>
</feature>
<evidence type="ECO:0000259" key="4">
    <source>
        <dbReference type="Pfam" id="PF01612"/>
    </source>
</evidence>
<dbReference type="InParanoid" id="A0A1Y1U757"/>
<dbReference type="OrthoDB" id="1920326at2759"/>
<evidence type="ECO:0000256" key="2">
    <source>
        <dbReference type="ARBA" id="ARBA00022801"/>
    </source>
</evidence>
<feature type="region of interest" description="Disordered" evidence="3">
    <location>
        <begin position="532"/>
        <end position="559"/>
    </location>
</feature>
<protein>
    <submittedName>
        <fullName evidence="5">Ribonuclease H-like domain-containing protein</fullName>
    </submittedName>
</protein>
<accession>A0A1Y1U757</accession>
<dbReference type="GO" id="GO:0006139">
    <property type="term" value="P:nucleobase-containing compound metabolic process"/>
    <property type="evidence" value="ECO:0007669"/>
    <property type="project" value="InterPro"/>
</dbReference>
<dbReference type="GO" id="GO:0003676">
    <property type="term" value="F:nucleic acid binding"/>
    <property type="evidence" value="ECO:0007669"/>
    <property type="project" value="InterPro"/>
</dbReference>
<feature type="compositionally biased region" description="Low complexity" evidence="3">
    <location>
        <begin position="169"/>
        <end position="189"/>
    </location>
</feature>
<dbReference type="GeneID" id="33558968"/>
<dbReference type="GO" id="GO:0005737">
    <property type="term" value="C:cytoplasm"/>
    <property type="evidence" value="ECO:0007669"/>
    <property type="project" value="TreeGrafter"/>
</dbReference>
<evidence type="ECO:0000256" key="1">
    <source>
        <dbReference type="ARBA" id="ARBA00022722"/>
    </source>
</evidence>
<dbReference type="AlphaFoldDB" id="A0A1Y1U757"/>
<proteinExistence type="predicted"/>
<dbReference type="EMBL" id="NBSH01000017">
    <property type="protein sequence ID" value="ORX33838.1"/>
    <property type="molecule type" value="Genomic_DNA"/>
</dbReference>
<keyword evidence="1" id="KW-0540">Nuclease</keyword>
<comment type="caution">
    <text evidence="5">The sequence shown here is derived from an EMBL/GenBank/DDBJ whole genome shotgun (WGS) entry which is preliminary data.</text>
</comment>
<dbReference type="InterPro" id="IPR051132">
    <property type="entry name" value="3-5_Exonuclease_domain"/>
</dbReference>
<dbReference type="SUPFAM" id="SSF53098">
    <property type="entry name" value="Ribonuclease H-like"/>
    <property type="match status" value="1"/>
</dbReference>
<feature type="domain" description="3'-5' exonuclease" evidence="4">
    <location>
        <begin position="357"/>
        <end position="510"/>
    </location>
</feature>
<dbReference type="GO" id="GO:0008408">
    <property type="term" value="F:3'-5' exonuclease activity"/>
    <property type="evidence" value="ECO:0007669"/>
    <property type="project" value="InterPro"/>
</dbReference>
<evidence type="ECO:0000313" key="5">
    <source>
        <dbReference type="EMBL" id="ORX33838.1"/>
    </source>
</evidence>
<dbReference type="RefSeq" id="XP_021868137.1">
    <property type="nucleotide sequence ID" value="XM_022017159.1"/>
</dbReference>
<sequence length="587" mass="63931">MAGSASRNPSSDLESVVGKWTGPSVFTDIIPSSSSASSSTSVLCDSTNIPEPNNRQAADPASFTTPDRAAASGSVNSPISIKSTPSPLTRPRGKPDYASPIAKAAYDVPRPTRPILQSSKPSPPRFTMTKSTVKPIHPFFGTAYRRAKSAVPIPRAPPTNRPRLVAHFSSTSASASGSGLSSQSTQASQPRPQTSSIKGKGRAYDPNVWVVDGVEIELTSLIIGSDRGSGKEESDDEEIYEERVTESEIRNLSEMLAEMELPASAPVIKANPVIPIPRTLHARRITRKSKPKVVVPTGLPLYDHTTFTPRPKVAYTSDVNEANDLLSCLKGDVLGFDMEWPTAGQRAPNGTVLGRFWDDEEKKYRFTVPRTALLQFCDDELIVMVHIWHMDRIPEKVVEILQDPKIFKTGVAIRNDGNKLLRDYPEAFPQGIASLLELSLLARRADPLNTGPGRTLIGLAKLVASYLHRHLDKDQDVRGSNWMLPLTRERATYAANDVHAGMHLYHAFRRLAKQNDVPVDLDYIATHLPGRAGAAPKAKTVTGGKSSKPRDPSTPSPAKMKAVEMYKTGLSTTLVAQKRGVQTETIQ</sequence>
<name>A0A1Y1U757_9TREE</name>